<feature type="compositionally biased region" description="Polar residues" evidence="1">
    <location>
        <begin position="187"/>
        <end position="197"/>
    </location>
</feature>
<evidence type="ECO:0000313" key="2">
    <source>
        <dbReference type="EMBL" id="CAL8105352.1"/>
    </source>
</evidence>
<evidence type="ECO:0000313" key="3">
    <source>
        <dbReference type="Proteomes" id="UP001642540"/>
    </source>
</evidence>
<name>A0ABP1QJK7_9HEXA</name>
<reference evidence="2 3" key="1">
    <citation type="submission" date="2024-08" db="EMBL/GenBank/DDBJ databases">
        <authorList>
            <person name="Cucini C."/>
            <person name="Frati F."/>
        </authorList>
    </citation>
    <scope>NUCLEOTIDE SEQUENCE [LARGE SCALE GENOMIC DNA]</scope>
</reference>
<dbReference type="Proteomes" id="UP001642540">
    <property type="component" value="Unassembled WGS sequence"/>
</dbReference>
<gene>
    <name evidence="2" type="ORF">ODALV1_LOCUS12038</name>
</gene>
<accession>A0ABP1QJK7</accession>
<comment type="caution">
    <text evidence="2">The sequence shown here is derived from an EMBL/GenBank/DDBJ whole genome shotgun (WGS) entry which is preliminary data.</text>
</comment>
<proteinExistence type="predicted"/>
<keyword evidence="3" id="KW-1185">Reference proteome</keyword>
<organism evidence="2 3">
    <name type="scientific">Orchesella dallaii</name>
    <dbReference type="NCBI Taxonomy" id="48710"/>
    <lineage>
        <taxon>Eukaryota</taxon>
        <taxon>Metazoa</taxon>
        <taxon>Ecdysozoa</taxon>
        <taxon>Arthropoda</taxon>
        <taxon>Hexapoda</taxon>
        <taxon>Collembola</taxon>
        <taxon>Entomobryomorpha</taxon>
        <taxon>Entomobryoidea</taxon>
        <taxon>Orchesellidae</taxon>
        <taxon>Orchesellinae</taxon>
        <taxon>Orchesella</taxon>
    </lineage>
</organism>
<feature type="compositionally biased region" description="Acidic residues" evidence="1">
    <location>
        <begin position="198"/>
        <end position="220"/>
    </location>
</feature>
<sequence>MNPSPEIQNKVQKRYAFDDLLQFVGEAYNATVTTNFTTHNVVAFISATDSEVGKETTNFHPVNEPWTLEQIQELEKGTDIGKIAHNIPSILKSLDFGSILTRKLLTGLSENLLDKELDNCVSVYKTHQKLKEVNQPRNDAARVQRTGGVAPPKTLEQSVCTLYMTGNLDCIKDVISKEDGKAPGNAEPNSQGMQYESNDVDDDDKEGWETEDDEDNDNEDAVILSQFGNKLHLNKPEEEKKISCPVKSDPQRSGNTLLTRAEEKITPIRNNPKTGFKKKKNGPVSSWFPTSGPSISSSGSQCGHSMAVVDGRKRSVAAPTVPVVRARKVKRTEATTTLTAGQRKIRRAEVDTEQEKVNRDAVNAEGDE</sequence>
<feature type="region of interest" description="Disordered" evidence="1">
    <location>
        <begin position="334"/>
        <end position="368"/>
    </location>
</feature>
<protein>
    <submittedName>
        <fullName evidence="2">Uncharacterized protein</fullName>
    </submittedName>
</protein>
<feature type="compositionally biased region" description="Basic and acidic residues" evidence="1">
    <location>
        <begin position="347"/>
        <end position="359"/>
    </location>
</feature>
<feature type="compositionally biased region" description="Low complexity" evidence="1">
    <location>
        <begin position="285"/>
        <end position="305"/>
    </location>
</feature>
<evidence type="ECO:0000256" key="1">
    <source>
        <dbReference type="SAM" id="MobiDB-lite"/>
    </source>
</evidence>
<dbReference type="EMBL" id="CAXLJM020000036">
    <property type="protein sequence ID" value="CAL8105352.1"/>
    <property type="molecule type" value="Genomic_DNA"/>
</dbReference>
<feature type="region of interest" description="Disordered" evidence="1">
    <location>
        <begin position="179"/>
        <end position="313"/>
    </location>
</feature>